<reference evidence="1" key="1">
    <citation type="submission" date="2023-07" db="EMBL/GenBank/DDBJ databases">
        <title>Genomic Encyclopedia of Type Strains, Phase IV (KMG-IV): sequencing the most valuable type-strain genomes for metagenomic binning, comparative biology and taxonomic classification.</title>
        <authorList>
            <person name="Goeker M."/>
        </authorList>
    </citation>
    <scope>NUCLEOTIDE SEQUENCE</scope>
    <source>
        <strain evidence="1">DSM 24202</strain>
    </source>
</reference>
<accession>A0AAE4AM16</accession>
<dbReference type="AlphaFoldDB" id="A0AAE4AM16"/>
<dbReference type="RefSeq" id="WP_307259161.1">
    <property type="nucleotide sequence ID" value="NZ_JAUSVL010000001.1"/>
</dbReference>
<dbReference type="Proteomes" id="UP001238163">
    <property type="component" value="Unassembled WGS sequence"/>
</dbReference>
<evidence type="ECO:0000313" key="1">
    <source>
        <dbReference type="EMBL" id="MDQ0287996.1"/>
    </source>
</evidence>
<gene>
    <name evidence="1" type="ORF">J3R75_000103</name>
</gene>
<protein>
    <submittedName>
        <fullName evidence="1">Uncharacterized protein</fullName>
    </submittedName>
</protein>
<proteinExistence type="predicted"/>
<keyword evidence="2" id="KW-1185">Reference proteome</keyword>
<organism evidence="1 2">
    <name type="scientific">Oligosphaera ethanolica</name>
    <dbReference type="NCBI Taxonomy" id="760260"/>
    <lineage>
        <taxon>Bacteria</taxon>
        <taxon>Pseudomonadati</taxon>
        <taxon>Lentisphaerota</taxon>
        <taxon>Oligosphaeria</taxon>
        <taxon>Oligosphaerales</taxon>
        <taxon>Oligosphaeraceae</taxon>
        <taxon>Oligosphaera</taxon>
    </lineage>
</organism>
<name>A0AAE4AM16_9BACT</name>
<sequence>MRKCLLTIYIFLLFIFFISSHVVLSEDKQEINIESDYVIKKYSYDKAGTSVQETWLNGVRLLTIIMKNDKIIQRVYHINDYSLIEHDEDGDGIFENITIVKDLNELFSSFRRLSNGNIVPLPIKEINKLKTDLKEAYSVTNTLIDTVSKDKE</sequence>
<comment type="caution">
    <text evidence="1">The sequence shown here is derived from an EMBL/GenBank/DDBJ whole genome shotgun (WGS) entry which is preliminary data.</text>
</comment>
<dbReference type="EMBL" id="JAUSVL010000001">
    <property type="protein sequence ID" value="MDQ0287996.1"/>
    <property type="molecule type" value="Genomic_DNA"/>
</dbReference>
<evidence type="ECO:0000313" key="2">
    <source>
        <dbReference type="Proteomes" id="UP001238163"/>
    </source>
</evidence>